<evidence type="ECO:0000256" key="3">
    <source>
        <dbReference type="ARBA" id="ARBA00050776"/>
    </source>
</evidence>
<dbReference type="RefSeq" id="WP_142277493.1">
    <property type="nucleotide sequence ID" value="NZ_MVIL01000248.1"/>
</dbReference>
<dbReference type="PANTHER" id="PTHR11601:SF34">
    <property type="entry name" value="CYSTEINE DESULFURASE"/>
    <property type="match status" value="1"/>
</dbReference>
<dbReference type="Gene3D" id="3.90.1150.10">
    <property type="entry name" value="Aspartate Aminotransferase, domain 1"/>
    <property type="match status" value="1"/>
</dbReference>
<evidence type="ECO:0000256" key="2">
    <source>
        <dbReference type="ARBA" id="ARBA00006490"/>
    </source>
</evidence>
<dbReference type="PANTHER" id="PTHR11601">
    <property type="entry name" value="CYSTEINE DESULFURYLASE FAMILY MEMBER"/>
    <property type="match status" value="1"/>
</dbReference>
<comment type="caution">
    <text evidence="5">The sequence shown here is derived from an EMBL/GenBank/DDBJ whole genome shotgun (WGS) entry which is preliminary data.</text>
</comment>
<evidence type="ECO:0000313" key="6">
    <source>
        <dbReference type="Proteomes" id="UP000192847"/>
    </source>
</evidence>
<name>A0ABX3TEE8_9MYCO</name>
<evidence type="ECO:0000259" key="4">
    <source>
        <dbReference type="Pfam" id="PF00266"/>
    </source>
</evidence>
<organism evidence="5 6">
    <name type="scientific">Mycobacterium timonense</name>
    <dbReference type="NCBI Taxonomy" id="701043"/>
    <lineage>
        <taxon>Bacteria</taxon>
        <taxon>Bacillati</taxon>
        <taxon>Actinomycetota</taxon>
        <taxon>Actinomycetes</taxon>
        <taxon>Mycobacteriales</taxon>
        <taxon>Mycobacteriaceae</taxon>
        <taxon>Mycobacterium</taxon>
        <taxon>Mycobacterium avium complex (MAC)</taxon>
    </lineage>
</organism>
<dbReference type="Pfam" id="PF00266">
    <property type="entry name" value="Aminotran_5"/>
    <property type="match status" value="1"/>
</dbReference>
<protein>
    <submittedName>
        <fullName evidence="5">Cysteine desulfurase</fullName>
    </submittedName>
</protein>
<feature type="domain" description="Aminotransferase class V" evidence="4">
    <location>
        <begin position="2"/>
        <end position="206"/>
    </location>
</feature>
<feature type="non-terminal residue" evidence="5">
    <location>
        <position position="209"/>
    </location>
</feature>
<evidence type="ECO:0000313" key="5">
    <source>
        <dbReference type="EMBL" id="ORB77178.1"/>
    </source>
</evidence>
<comment type="catalytic activity">
    <reaction evidence="3">
        <text>(sulfur carrier)-H + L-cysteine = (sulfur carrier)-SH + L-alanine</text>
        <dbReference type="Rhea" id="RHEA:43892"/>
        <dbReference type="Rhea" id="RHEA-COMP:14737"/>
        <dbReference type="Rhea" id="RHEA-COMP:14739"/>
        <dbReference type="ChEBI" id="CHEBI:29917"/>
        <dbReference type="ChEBI" id="CHEBI:35235"/>
        <dbReference type="ChEBI" id="CHEBI:57972"/>
        <dbReference type="ChEBI" id="CHEBI:64428"/>
        <dbReference type="EC" id="2.8.1.7"/>
    </reaction>
</comment>
<dbReference type="Proteomes" id="UP000192847">
    <property type="component" value="Unassembled WGS sequence"/>
</dbReference>
<comment type="cofactor">
    <cofactor evidence="1">
        <name>pyridoxal 5'-phosphate</name>
        <dbReference type="ChEBI" id="CHEBI:597326"/>
    </cofactor>
</comment>
<dbReference type="InterPro" id="IPR015424">
    <property type="entry name" value="PyrdxlP-dep_Trfase"/>
</dbReference>
<proteinExistence type="inferred from homology"/>
<keyword evidence="6" id="KW-1185">Reference proteome</keyword>
<dbReference type="SUPFAM" id="SSF53383">
    <property type="entry name" value="PLP-dependent transferases"/>
    <property type="match status" value="1"/>
</dbReference>
<reference evidence="5 6" key="1">
    <citation type="submission" date="2017-02" db="EMBL/GenBank/DDBJ databases">
        <title>The new phylogeny of genus Mycobacterium.</title>
        <authorList>
            <person name="Tortoli E."/>
            <person name="Trovato A."/>
            <person name="Cirillo D.M."/>
        </authorList>
    </citation>
    <scope>NUCLEOTIDE SEQUENCE [LARGE SCALE GENOMIC DNA]</scope>
    <source>
        <strain evidence="5 6">CCUG 56329</strain>
    </source>
</reference>
<dbReference type="Gene3D" id="3.40.640.10">
    <property type="entry name" value="Type I PLP-dependent aspartate aminotransferase-like (Major domain)"/>
    <property type="match status" value="1"/>
</dbReference>
<comment type="similarity">
    <text evidence="2">Belongs to the class-V pyridoxal-phosphate-dependent aminotransferase family. NifS/IscS subfamily.</text>
</comment>
<dbReference type="InterPro" id="IPR000192">
    <property type="entry name" value="Aminotrans_V_dom"/>
</dbReference>
<dbReference type="InterPro" id="IPR015421">
    <property type="entry name" value="PyrdxlP-dep_Trfase_major"/>
</dbReference>
<evidence type="ECO:0000256" key="1">
    <source>
        <dbReference type="ARBA" id="ARBA00001933"/>
    </source>
</evidence>
<sequence>MVYLDYNASTPVDQRILPALTEAHAVYGNPASAQHSAGSAAADLIEEARSRVASLLHRPAQDVLFTSGATEAATLGLLGAMLSTSDRPNVVVSSTEHKAVIAAAELGARLSGGEVRCASVGRNGVIDLQMLSDLVDDSVAAVAVMAANNETGVINPIFEVGRLAKDSGSLLFVDATQLVGKGSLAGVVETADLMIFSSHKIYGPKGAAA</sequence>
<gene>
    <name evidence="5" type="ORF">BST46_25985</name>
</gene>
<dbReference type="EMBL" id="MVIL01000248">
    <property type="protein sequence ID" value="ORB77178.1"/>
    <property type="molecule type" value="Genomic_DNA"/>
</dbReference>
<accession>A0ABX3TEE8</accession>
<dbReference type="InterPro" id="IPR015422">
    <property type="entry name" value="PyrdxlP-dep_Trfase_small"/>
</dbReference>